<organism evidence="7 8">
    <name type="scientific">Extremus antarcticus</name>
    <dbReference type="NCBI Taxonomy" id="702011"/>
    <lineage>
        <taxon>Eukaryota</taxon>
        <taxon>Fungi</taxon>
        <taxon>Dikarya</taxon>
        <taxon>Ascomycota</taxon>
        <taxon>Pezizomycotina</taxon>
        <taxon>Dothideomycetes</taxon>
        <taxon>Dothideomycetidae</taxon>
        <taxon>Mycosphaerellales</taxon>
        <taxon>Extremaceae</taxon>
        <taxon>Extremus</taxon>
    </lineage>
</organism>
<evidence type="ECO:0000256" key="4">
    <source>
        <dbReference type="ARBA" id="ARBA00022801"/>
    </source>
</evidence>
<evidence type="ECO:0000256" key="2">
    <source>
        <dbReference type="ARBA" id="ARBA00022645"/>
    </source>
</evidence>
<sequence>MLTIAKIATAAALLSPLAYASPTKRQLPADPEGVKTIKSPNGVEIRYKEPGKAGVCETTPGVDSYSGYVSLNETTNIARENPDTAPLTLWLNGGPGSDSLIGLFQELGPCSVTEDLKSKLNPYAWNEVSNMLFLSQPVGVGFSYGKTQEGYQNEYSGRVVDHPINGTTAPTEGRFSYVNPDRFDTTDISAVGTWEILQAFLTNLPKLDVQPLDRVNELISSGDLPGIPLQMDTLGIINGVIDSLIQTPYYPEFARFNTYGIKAINQTIYDFMKTAYYIPGRLPVCETATTICRGFVEEPYYTYGGRGVYDIRHPYNDPTPPDYMLDYLNQAEIQNALGVNINYTSFSSPFVGRGFQKTGDFVYRRFIHDLERILNNGVRVALIYGDADYICNWFGGEPLSLALKYENSKEFQQAGYEPFMVDGTQYGEVREYGKFSFLRIYEAGHEVPYYQPEASLEAFRRVLGNLILSDGSEAITPDYETEGTAETTHTEAFVPLPSSSSSAAASASAPVSSAAVF</sequence>
<comment type="caution">
    <text evidence="7">The sequence shown here is derived from an EMBL/GenBank/DDBJ whole genome shotgun (WGS) entry which is preliminary data.</text>
</comment>
<dbReference type="GO" id="GO:0004185">
    <property type="term" value="F:serine-type carboxypeptidase activity"/>
    <property type="evidence" value="ECO:0007669"/>
    <property type="project" value="InterPro"/>
</dbReference>
<comment type="similarity">
    <text evidence="1">Belongs to the peptidase S10 family.</text>
</comment>
<feature type="chain" id="PRO_5042466746" description="Serine carboxypeptidase" evidence="6">
    <location>
        <begin position="21"/>
        <end position="517"/>
    </location>
</feature>
<accession>A0AAJ0DIK6</accession>
<feature type="signal peptide" evidence="6">
    <location>
        <begin position="1"/>
        <end position="20"/>
    </location>
</feature>
<keyword evidence="3" id="KW-0645">Protease</keyword>
<dbReference type="GO" id="GO:0006508">
    <property type="term" value="P:proteolysis"/>
    <property type="evidence" value="ECO:0007669"/>
    <property type="project" value="UniProtKB-KW"/>
</dbReference>
<evidence type="ECO:0000256" key="1">
    <source>
        <dbReference type="ARBA" id="ARBA00009431"/>
    </source>
</evidence>
<dbReference type="Gene3D" id="3.40.50.1820">
    <property type="entry name" value="alpha/beta hydrolase"/>
    <property type="match status" value="1"/>
</dbReference>
<dbReference type="InterPro" id="IPR029058">
    <property type="entry name" value="AB_hydrolase_fold"/>
</dbReference>
<keyword evidence="4" id="KW-0378">Hydrolase</keyword>
<dbReference type="AlphaFoldDB" id="A0AAJ0DIK6"/>
<evidence type="ECO:0000256" key="3">
    <source>
        <dbReference type="ARBA" id="ARBA00022670"/>
    </source>
</evidence>
<dbReference type="SUPFAM" id="SSF53474">
    <property type="entry name" value="alpha/beta-Hydrolases"/>
    <property type="match status" value="1"/>
</dbReference>
<evidence type="ECO:0000256" key="6">
    <source>
        <dbReference type="SAM" id="SignalP"/>
    </source>
</evidence>
<dbReference type="Proteomes" id="UP001271007">
    <property type="component" value="Unassembled WGS sequence"/>
</dbReference>
<keyword evidence="8" id="KW-1185">Reference proteome</keyword>
<protein>
    <recommendedName>
        <fullName evidence="9">Serine carboxypeptidase</fullName>
    </recommendedName>
</protein>
<evidence type="ECO:0000256" key="5">
    <source>
        <dbReference type="ARBA" id="ARBA00023180"/>
    </source>
</evidence>
<evidence type="ECO:0000313" key="7">
    <source>
        <dbReference type="EMBL" id="KAK3054728.1"/>
    </source>
</evidence>
<evidence type="ECO:0000313" key="8">
    <source>
        <dbReference type="Proteomes" id="UP001271007"/>
    </source>
</evidence>
<dbReference type="InterPro" id="IPR001563">
    <property type="entry name" value="Peptidase_S10"/>
</dbReference>
<name>A0AAJ0DIK6_9PEZI</name>
<dbReference type="EMBL" id="JAWDJX010000011">
    <property type="protein sequence ID" value="KAK3054728.1"/>
    <property type="molecule type" value="Genomic_DNA"/>
</dbReference>
<dbReference type="Pfam" id="PF00450">
    <property type="entry name" value="Peptidase_S10"/>
    <property type="match status" value="2"/>
</dbReference>
<dbReference type="PANTHER" id="PTHR11802">
    <property type="entry name" value="SERINE PROTEASE FAMILY S10 SERINE CARBOXYPEPTIDASE"/>
    <property type="match status" value="1"/>
</dbReference>
<keyword evidence="2" id="KW-0121">Carboxypeptidase</keyword>
<proteinExistence type="inferred from homology"/>
<evidence type="ECO:0008006" key="9">
    <source>
        <dbReference type="Google" id="ProtNLM"/>
    </source>
</evidence>
<gene>
    <name evidence="7" type="ORF">LTR09_004457</name>
</gene>
<keyword evidence="5" id="KW-0325">Glycoprotein</keyword>
<dbReference type="PANTHER" id="PTHR11802:SF131">
    <property type="entry name" value="CARBOXYPEPTIDASE"/>
    <property type="match status" value="1"/>
</dbReference>
<dbReference type="GO" id="GO:0000324">
    <property type="term" value="C:fungal-type vacuole"/>
    <property type="evidence" value="ECO:0007669"/>
    <property type="project" value="TreeGrafter"/>
</dbReference>
<keyword evidence="6" id="KW-0732">Signal</keyword>
<reference evidence="7" key="1">
    <citation type="submission" date="2023-04" db="EMBL/GenBank/DDBJ databases">
        <title>Black Yeasts Isolated from many extreme environments.</title>
        <authorList>
            <person name="Coleine C."/>
            <person name="Stajich J.E."/>
            <person name="Selbmann L."/>
        </authorList>
    </citation>
    <scope>NUCLEOTIDE SEQUENCE</scope>
    <source>
        <strain evidence="7">CCFEE 5312</strain>
    </source>
</reference>
<dbReference type="PRINTS" id="PR00724">
    <property type="entry name" value="CRBOXYPTASEC"/>
</dbReference>